<organism evidence="2 3">
    <name type="scientific">Dendrobium chrysotoxum</name>
    <name type="common">Orchid</name>
    <dbReference type="NCBI Taxonomy" id="161865"/>
    <lineage>
        <taxon>Eukaryota</taxon>
        <taxon>Viridiplantae</taxon>
        <taxon>Streptophyta</taxon>
        <taxon>Embryophyta</taxon>
        <taxon>Tracheophyta</taxon>
        <taxon>Spermatophyta</taxon>
        <taxon>Magnoliopsida</taxon>
        <taxon>Liliopsida</taxon>
        <taxon>Asparagales</taxon>
        <taxon>Orchidaceae</taxon>
        <taxon>Epidendroideae</taxon>
        <taxon>Malaxideae</taxon>
        <taxon>Dendrobiinae</taxon>
        <taxon>Dendrobium</taxon>
    </lineage>
</organism>
<gene>
    <name evidence="2" type="ORF">IEQ34_022528</name>
</gene>
<name>A0AAV7FZA6_DENCH</name>
<proteinExistence type="predicted"/>
<protein>
    <recommendedName>
        <fullName evidence="4">GIY-YIG homing endonuclease</fullName>
    </recommendedName>
</protein>
<evidence type="ECO:0008006" key="4">
    <source>
        <dbReference type="Google" id="ProtNLM"/>
    </source>
</evidence>
<dbReference type="AlphaFoldDB" id="A0AAV7FZA6"/>
<dbReference type="EMBL" id="JAGFBR010000019">
    <property type="protein sequence ID" value="KAH0448728.1"/>
    <property type="molecule type" value="Genomic_DNA"/>
</dbReference>
<reference evidence="2 3" key="1">
    <citation type="journal article" date="2021" name="Hortic Res">
        <title>Chromosome-scale assembly of the Dendrobium chrysotoxum genome enhances the understanding of orchid evolution.</title>
        <authorList>
            <person name="Zhang Y."/>
            <person name="Zhang G.Q."/>
            <person name="Zhang D."/>
            <person name="Liu X.D."/>
            <person name="Xu X.Y."/>
            <person name="Sun W.H."/>
            <person name="Yu X."/>
            <person name="Zhu X."/>
            <person name="Wang Z.W."/>
            <person name="Zhao X."/>
            <person name="Zhong W.Y."/>
            <person name="Chen H."/>
            <person name="Yin W.L."/>
            <person name="Huang T."/>
            <person name="Niu S.C."/>
            <person name="Liu Z.J."/>
        </authorList>
    </citation>
    <scope>NUCLEOTIDE SEQUENCE [LARGE SCALE GENOMIC DNA]</scope>
    <source>
        <strain evidence="2">Lindl</strain>
    </source>
</reference>
<sequence>MKELHIPLHIEVEDLLKMLDLPDVDTLHYEVYYLSRYVDEEYLFKVGLSTQVGRSHVHMLKKSVKVPEAVVHTSKVPPKQSRNESGPHASKKKRVEEIFTFTSKSHPSSPSKSHILEDILKH</sequence>
<feature type="compositionally biased region" description="Low complexity" evidence="1">
    <location>
        <begin position="99"/>
        <end position="113"/>
    </location>
</feature>
<evidence type="ECO:0000313" key="2">
    <source>
        <dbReference type="EMBL" id="KAH0448728.1"/>
    </source>
</evidence>
<comment type="caution">
    <text evidence="2">The sequence shown here is derived from an EMBL/GenBank/DDBJ whole genome shotgun (WGS) entry which is preliminary data.</text>
</comment>
<evidence type="ECO:0000256" key="1">
    <source>
        <dbReference type="SAM" id="MobiDB-lite"/>
    </source>
</evidence>
<evidence type="ECO:0000313" key="3">
    <source>
        <dbReference type="Proteomes" id="UP000775213"/>
    </source>
</evidence>
<keyword evidence="3" id="KW-1185">Reference proteome</keyword>
<feature type="region of interest" description="Disordered" evidence="1">
    <location>
        <begin position="71"/>
        <end position="122"/>
    </location>
</feature>
<accession>A0AAV7FZA6</accession>
<dbReference type="Proteomes" id="UP000775213">
    <property type="component" value="Unassembled WGS sequence"/>
</dbReference>